<sequence length="52" mass="6046">MSANLKFHFVVNSTQGQVYICEGLTPVKWDFPWLRPWEICQGFHVPVKILGK</sequence>
<dbReference type="EMBL" id="CM001217">
    <property type="protein sequence ID" value="KEH43654.1"/>
    <property type="molecule type" value="Genomic_DNA"/>
</dbReference>
<reference evidence="1 3" key="2">
    <citation type="journal article" date="2014" name="BMC Genomics">
        <title>An improved genome release (version Mt4.0) for the model legume Medicago truncatula.</title>
        <authorList>
            <person name="Tang H."/>
            <person name="Krishnakumar V."/>
            <person name="Bidwell S."/>
            <person name="Rosen B."/>
            <person name="Chan A."/>
            <person name="Zhou S."/>
            <person name="Gentzbittel L."/>
            <person name="Childs K.L."/>
            <person name="Yandell M."/>
            <person name="Gundlach H."/>
            <person name="Mayer K.F."/>
            <person name="Schwartz D.C."/>
            <person name="Town C.D."/>
        </authorList>
    </citation>
    <scope>GENOME REANNOTATION</scope>
    <source>
        <strain evidence="1">A17</strain>
        <strain evidence="2 3">cv. Jemalong A17</strain>
    </source>
</reference>
<proteinExistence type="predicted"/>
<dbReference type="Proteomes" id="UP000002051">
    <property type="component" value="Unassembled WGS sequence"/>
</dbReference>
<accession>A0A072VNQ4</accession>
<dbReference type="AlphaFoldDB" id="A0A072VNQ4"/>
<organism evidence="1 3">
    <name type="scientific">Medicago truncatula</name>
    <name type="common">Barrel medic</name>
    <name type="synonym">Medicago tribuloides</name>
    <dbReference type="NCBI Taxonomy" id="3880"/>
    <lineage>
        <taxon>Eukaryota</taxon>
        <taxon>Viridiplantae</taxon>
        <taxon>Streptophyta</taxon>
        <taxon>Embryophyta</taxon>
        <taxon>Tracheophyta</taxon>
        <taxon>Spermatophyta</taxon>
        <taxon>Magnoliopsida</taxon>
        <taxon>eudicotyledons</taxon>
        <taxon>Gunneridae</taxon>
        <taxon>Pentapetalae</taxon>
        <taxon>rosids</taxon>
        <taxon>fabids</taxon>
        <taxon>Fabales</taxon>
        <taxon>Fabaceae</taxon>
        <taxon>Papilionoideae</taxon>
        <taxon>50 kb inversion clade</taxon>
        <taxon>NPAAA clade</taxon>
        <taxon>Hologalegina</taxon>
        <taxon>IRL clade</taxon>
        <taxon>Trifolieae</taxon>
        <taxon>Medicago</taxon>
    </lineage>
</organism>
<dbReference type="HOGENOM" id="CLU_3090205_0_0_1"/>
<gene>
    <name evidence="1" type="ordered locus">MTR_1g098615</name>
</gene>
<protein>
    <submittedName>
        <fullName evidence="1 2">Uncharacterized protein</fullName>
    </submittedName>
</protein>
<reference evidence="1 3" key="1">
    <citation type="journal article" date="2011" name="Nature">
        <title>The Medicago genome provides insight into the evolution of rhizobial symbioses.</title>
        <authorList>
            <person name="Young N.D."/>
            <person name="Debelle F."/>
            <person name="Oldroyd G.E."/>
            <person name="Geurts R."/>
            <person name="Cannon S.B."/>
            <person name="Udvardi M.K."/>
            <person name="Benedito V.A."/>
            <person name="Mayer K.F."/>
            <person name="Gouzy J."/>
            <person name="Schoof H."/>
            <person name="Van de Peer Y."/>
            <person name="Proost S."/>
            <person name="Cook D.R."/>
            <person name="Meyers B.C."/>
            <person name="Spannagl M."/>
            <person name="Cheung F."/>
            <person name="De Mita S."/>
            <person name="Krishnakumar V."/>
            <person name="Gundlach H."/>
            <person name="Zhou S."/>
            <person name="Mudge J."/>
            <person name="Bharti A.K."/>
            <person name="Murray J.D."/>
            <person name="Naoumkina M.A."/>
            <person name="Rosen B."/>
            <person name="Silverstein K.A."/>
            <person name="Tang H."/>
            <person name="Rombauts S."/>
            <person name="Zhao P.X."/>
            <person name="Zhou P."/>
            <person name="Barbe V."/>
            <person name="Bardou P."/>
            <person name="Bechner M."/>
            <person name="Bellec A."/>
            <person name="Berger A."/>
            <person name="Berges H."/>
            <person name="Bidwell S."/>
            <person name="Bisseling T."/>
            <person name="Choisne N."/>
            <person name="Couloux A."/>
            <person name="Denny R."/>
            <person name="Deshpande S."/>
            <person name="Dai X."/>
            <person name="Doyle J.J."/>
            <person name="Dudez A.M."/>
            <person name="Farmer A.D."/>
            <person name="Fouteau S."/>
            <person name="Franken C."/>
            <person name="Gibelin C."/>
            <person name="Gish J."/>
            <person name="Goldstein S."/>
            <person name="Gonzalez A.J."/>
            <person name="Green P.J."/>
            <person name="Hallab A."/>
            <person name="Hartog M."/>
            <person name="Hua A."/>
            <person name="Humphray S.J."/>
            <person name="Jeong D.H."/>
            <person name="Jing Y."/>
            <person name="Jocker A."/>
            <person name="Kenton S.M."/>
            <person name="Kim D.J."/>
            <person name="Klee K."/>
            <person name="Lai H."/>
            <person name="Lang C."/>
            <person name="Lin S."/>
            <person name="Macmil S.L."/>
            <person name="Magdelenat G."/>
            <person name="Matthews L."/>
            <person name="McCorrison J."/>
            <person name="Monaghan E.L."/>
            <person name="Mun J.H."/>
            <person name="Najar F.Z."/>
            <person name="Nicholson C."/>
            <person name="Noirot C."/>
            <person name="O'Bleness M."/>
            <person name="Paule C.R."/>
            <person name="Poulain J."/>
            <person name="Prion F."/>
            <person name="Qin B."/>
            <person name="Qu C."/>
            <person name="Retzel E.F."/>
            <person name="Riddle C."/>
            <person name="Sallet E."/>
            <person name="Samain S."/>
            <person name="Samson N."/>
            <person name="Sanders I."/>
            <person name="Saurat O."/>
            <person name="Scarpelli C."/>
            <person name="Schiex T."/>
            <person name="Segurens B."/>
            <person name="Severin A.J."/>
            <person name="Sherrier D.J."/>
            <person name="Shi R."/>
            <person name="Sims S."/>
            <person name="Singer S.R."/>
            <person name="Sinharoy S."/>
            <person name="Sterck L."/>
            <person name="Viollet A."/>
            <person name="Wang B.B."/>
            <person name="Wang K."/>
            <person name="Wang M."/>
            <person name="Wang X."/>
            <person name="Warfsmann J."/>
            <person name="Weissenbach J."/>
            <person name="White D.D."/>
            <person name="White J.D."/>
            <person name="Wiley G.B."/>
            <person name="Wincker P."/>
            <person name="Xing Y."/>
            <person name="Yang L."/>
            <person name="Yao Z."/>
            <person name="Ying F."/>
            <person name="Zhai J."/>
            <person name="Zhou L."/>
            <person name="Zuber A."/>
            <person name="Denarie J."/>
            <person name="Dixon R.A."/>
            <person name="May G.D."/>
            <person name="Schwartz D.C."/>
            <person name="Rogers J."/>
            <person name="Quetier F."/>
            <person name="Town C.D."/>
            <person name="Roe B.A."/>
        </authorList>
    </citation>
    <scope>NUCLEOTIDE SEQUENCE [LARGE SCALE GENOMIC DNA]</scope>
    <source>
        <strain evidence="1">A17</strain>
        <strain evidence="2 3">cv. Jemalong A17</strain>
    </source>
</reference>
<dbReference type="EnsemblPlants" id="KEH43654">
    <property type="protein sequence ID" value="KEH43654"/>
    <property type="gene ID" value="MTR_1g098615"/>
</dbReference>
<evidence type="ECO:0000313" key="2">
    <source>
        <dbReference type="EnsemblPlants" id="KEH43654"/>
    </source>
</evidence>
<name>A0A072VNQ4_MEDTR</name>
<evidence type="ECO:0000313" key="1">
    <source>
        <dbReference type="EMBL" id="KEH43654.1"/>
    </source>
</evidence>
<reference evidence="2" key="3">
    <citation type="submission" date="2015-04" db="UniProtKB">
        <authorList>
            <consortium name="EnsemblPlants"/>
        </authorList>
    </citation>
    <scope>IDENTIFICATION</scope>
    <source>
        <strain evidence="2">cv. Jemalong A17</strain>
    </source>
</reference>
<keyword evidence="3" id="KW-1185">Reference proteome</keyword>
<evidence type="ECO:0000313" key="3">
    <source>
        <dbReference type="Proteomes" id="UP000002051"/>
    </source>
</evidence>